<dbReference type="Pfam" id="PF07228">
    <property type="entry name" value="SpoIIE"/>
    <property type="match status" value="1"/>
</dbReference>
<feature type="domain" description="GAF" evidence="2">
    <location>
        <begin position="25"/>
        <end position="169"/>
    </location>
</feature>
<dbReference type="GO" id="GO:0016791">
    <property type="term" value="F:phosphatase activity"/>
    <property type="evidence" value="ECO:0007669"/>
    <property type="project" value="TreeGrafter"/>
</dbReference>
<dbReference type="Gene3D" id="3.60.40.10">
    <property type="entry name" value="PPM-type phosphatase domain"/>
    <property type="match status" value="1"/>
</dbReference>
<dbReference type="InterPro" id="IPR036457">
    <property type="entry name" value="PPM-type-like_dom_sf"/>
</dbReference>
<feature type="domain" description="PPM-type phosphatase" evidence="3">
    <location>
        <begin position="196"/>
        <end position="356"/>
    </location>
</feature>
<dbReference type="PANTHER" id="PTHR43156">
    <property type="entry name" value="STAGE II SPORULATION PROTEIN E-RELATED"/>
    <property type="match status" value="1"/>
</dbReference>
<dbReference type="Pfam" id="PF01590">
    <property type="entry name" value="GAF"/>
    <property type="match status" value="1"/>
</dbReference>
<dbReference type="SMART" id="SM00331">
    <property type="entry name" value="PP2C_SIG"/>
    <property type="match status" value="1"/>
</dbReference>
<reference evidence="4 5" key="1">
    <citation type="submission" date="2020-08" db="EMBL/GenBank/DDBJ databases">
        <title>Bridging the membrane lipid divide: bacteria of the FCB group superphylum have the potential to synthesize archaeal ether lipids.</title>
        <authorList>
            <person name="Villanueva L."/>
            <person name="Von Meijenfeldt F.A.B."/>
            <person name="Westbye A.B."/>
            <person name="Yadav S."/>
            <person name="Hopmans E.C."/>
            <person name="Dutilh B.E."/>
            <person name="Sinninghe Damste J.S."/>
        </authorList>
    </citation>
    <scope>NUCLEOTIDE SEQUENCE [LARGE SCALE GENOMIC DNA]</scope>
    <source>
        <strain evidence="4">NIOZ-UU82</strain>
    </source>
</reference>
<dbReference type="InterPro" id="IPR052016">
    <property type="entry name" value="Bact_Sigma-Reg"/>
</dbReference>
<organism evidence="4 5">
    <name type="scientific">Candidatus Desulfaltia bathyphila</name>
    <dbReference type="NCBI Taxonomy" id="2841697"/>
    <lineage>
        <taxon>Bacteria</taxon>
        <taxon>Pseudomonadati</taxon>
        <taxon>Thermodesulfobacteriota</taxon>
        <taxon>Desulfobacteria</taxon>
        <taxon>Desulfobacterales</taxon>
        <taxon>Desulfobacterales incertae sedis</taxon>
        <taxon>Candidatus Desulfaltia</taxon>
    </lineage>
</organism>
<dbReference type="InterPro" id="IPR001932">
    <property type="entry name" value="PPM-type_phosphatase-like_dom"/>
</dbReference>
<keyword evidence="1" id="KW-0378">Hydrolase</keyword>
<dbReference type="InterPro" id="IPR003018">
    <property type="entry name" value="GAF"/>
</dbReference>
<evidence type="ECO:0000313" key="4">
    <source>
        <dbReference type="EMBL" id="MBC8199592.1"/>
    </source>
</evidence>
<evidence type="ECO:0000259" key="3">
    <source>
        <dbReference type="SMART" id="SM00331"/>
    </source>
</evidence>
<dbReference type="Proteomes" id="UP000603545">
    <property type="component" value="Unassembled WGS sequence"/>
</dbReference>
<name>A0A8J6N7U6_9BACT</name>
<dbReference type="SMART" id="SM00065">
    <property type="entry name" value="GAF"/>
    <property type="match status" value="1"/>
</dbReference>
<gene>
    <name evidence="4" type="ORF">H8E80_06050</name>
</gene>
<dbReference type="SUPFAM" id="SSF55781">
    <property type="entry name" value="GAF domain-like"/>
    <property type="match status" value="1"/>
</dbReference>
<comment type="caution">
    <text evidence="4">The sequence shown here is derived from an EMBL/GenBank/DDBJ whole genome shotgun (WGS) entry which is preliminary data.</text>
</comment>
<dbReference type="PANTHER" id="PTHR43156:SF2">
    <property type="entry name" value="STAGE II SPORULATION PROTEIN E"/>
    <property type="match status" value="1"/>
</dbReference>
<proteinExistence type="predicted"/>
<evidence type="ECO:0000256" key="1">
    <source>
        <dbReference type="ARBA" id="ARBA00022801"/>
    </source>
</evidence>
<dbReference type="AlphaFoldDB" id="A0A8J6N7U6"/>
<dbReference type="InterPro" id="IPR029016">
    <property type="entry name" value="GAF-like_dom_sf"/>
</dbReference>
<evidence type="ECO:0000313" key="5">
    <source>
        <dbReference type="Proteomes" id="UP000603545"/>
    </source>
</evidence>
<sequence length="358" mass="40171">MTQRNSKKDMHTILQIARALGMTSDLDRLLKMVVDCSMELLNAERATLFLYDSEHEELYTHIAEGVEEFRMSLNVGFAGLAARNLKIVNCSDAYADERFNREVDARTGYRTRNILSCPLTDYNGKLVGVLQILNKRDAAFDDSDIEMAEALSAQAGVALQRARLMEEYLEKQRLEHAMEVACEIQQEMLPSQSPPLEGFDIACWNRPCDATGGDFCDFISLDKRWLMLSLGDVSGHGIGPALVSCVTRAMFRALWTDNCDIEEVIRKVNRLMKDDLPDNRFITAFLGVLYSETGLLHYCSAGQAPILWLHADSGNVDVLAANTFPMGILPDMRNIETQKALMQTGDVFALLTECDRYS</sequence>
<dbReference type="EMBL" id="JACNLL010000056">
    <property type="protein sequence ID" value="MBC8199592.1"/>
    <property type="molecule type" value="Genomic_DNA"/>
</dbReference>
<evidence type="ECO:0000259" key="2">
    <source>
        <dbReference type="SMART" id="SM00065"/>
    </source>
</evidence>
<dbReference type="Gene3D" id="3.30.450.40">
    <property type="match status" value="1"/>
</dbReference>
<protein>
    <submittedName>
        <fullName evidence="4">SpoIIE family protein phosphatase</fullName>
    </submittedName>
</protein>
<accession>A0A8J6N7U6</accession>